<comment type="caution">
    <text evidence="2">The sequence shown here is derived from an EMBL/GenBank/DDBJ whole genome shotgun (WGS) entry which is preliminary data.</text>
</comment>
<protein>
    <submittedName>
        <fullName evidence="2">Uncharacterized protein</fullName>
    </submittedName>
</protein>
<evidence type="ECO:0000313" key="3">
    <source>
        <dbReference type="Proteomes" id="UP000249746"/>
    </source>
</evidence>
<organism evidence="2 3">
    <name type="scientific">Helicobacter valdiviensis</name>
    <dbReference type="NCBI Taxonomy" id="1458358"/>
    <lineage>
        <taxon>Bacteria</taxon>
        <taxon>Pseudomonadati</taxon>
        <taxon>Campylobacterota</taxon>
        <taxon>Epsilonproteobacteria</taxon>
        <taxon>Campylobacterales</taxon>
        <taxon>Helicobacteraceae</taxon>
        <taxon>Helicobacter</taxon>
    </lineage>
</organism>
<gene>
    <name evidence="2" type="ORF">B6S12_00280</name>
</gene>
<keyword evidence="1" id="KW-0472">Membrane</keyword>
<evidence type="ECO:0000256" key="1">
    <source>
        <dbReference type="SAM" id="Phobius"/>
    </source>
</evidence>
<sequence>MIGITIGIIAVVILFVLYLPYYEEPLWRLGGLALVIIMIIYIPWLWAFAVFLLISALVANYKE</sequence>
<dbReference type="EMBL" id="NBIU01000001">
    <property type="protein sequence ID" value="PZT49066.1"/>
    <property type="molecule type" value="Genomic_DNA"/>
</dbReference>
<accession>A0A2W6NNN7</accession>
<proteinExistence type="predicted"/>
<keyword evidence="1" id="KW-0812">Transmembrane</keyword>
<feature type="transmembrane region" description="Helical" evidence="1">
    <location>
        <begin position="6"/>
        <end position="22"/>
    </location>
</feature>
<evidence type="ECO:0000313" key="2">
    <source>
        <dbReference type="EMBL" id="PZT49066.1"/>
    </source>
</evidence>
<dbReference type="AlphaFoldDB" id="A0A2W6NNN7"/>
<keyword evidence="1" id="KW-1133">Transmembrane helix</keyword>
<keyword evidence="3" id="KW-1185">Reference proteome</keyword>
<feature type="transmembrane region" description="Helical" evidence="1">
    <location>
        <begin position="34"/>
        <end position="59"/>
    </location>
</feature>
<reference evidence="2 3" key="1">
    <citation type="submission" date="2017-03" db="EMBL/GenBank/DDBJ databases">
        <title>Genomic and clinical evidence uncovers the enterohepatic species Helicobacter valdiviensis as a potential human intestinal pathogen.</title>
        <authorList>
            <person name="Fresia P."/>
            <person name="Jara R."/>
            <person name="Sierra R."/>
            <person name="Ferres I."/>
            <person name="Greif G."/>
            <person name="Iraola G."/>
            <person name="Collado L."/>
        </authorList>
    </citation>
    <scope>NUCLEOTIDE SEQUENCE [LARGE SCALE GENOMIC DNA]</scope>
    <source>
        <strain evidence="2 3">WBE14</strain>
    </source>
</reference>
<dbReference type="RefSeq" id="WP_111228817.1">
    <property type="nucleotide sequence ID" value="NZ_NBIU01000001.1"/>
</dbReference>
<name>A0A2W6NNN7_9HELI</name>
<dbReference type="Proteomes" id="UP000249746">
    <property type="component" value="Unassembled WGS sequence"/>
</dbReference>